<feature type="domain" description="HTH hxlR-type" evidence="5">
    <location>
        <begin position="17"/>
        <end position="115"/>
    </location>
</feature>
<evidence type="ECO:0000259" key="5">
    <source>
        <dbReference type="PROSITE" id="PS51118"/>
    </source>
</evidence>
<proteinExistence type="predicted"/>
<evidence type="ECO:0000256" key="1">
    <source>
        <dbReference type="ARBA" id="ARBA00023015"/>
    </source>
</evidence>
<evidence type="ECO:0000313" key="6">
    <source>
        <dbReference type="EMBL" id="MFD1321500.1"/>
    </source>
</evidence>
<dbReference type="EMBL" id="JBHTMP010000012">
    <property type="protein sequence ID" value="MFD1321500.1"/>
    <property type="molecule type" value="Genomic_DNA"/>
</dbReference>
<comment type="caution">
    <text evidence="6">The sequence shown here is derived from an EMBL/GenBank/DDBJ whole genome shotgun (WGS) entry which is preliminary data.</text>
</comment>
<keyword evidence="7" id="KW-1185">Reference proteome</keyword>
<sequence length="139" mass="15253">MSPVIPVPVTVQERTSCAATDVLHRIGDKWSLLIMALLAERPYGFNELDRTVHGLSRRILTRTLRTLTRDGLVSRTENDGVAARVDYALTDLGRSLLPLVIAVGRWAEAHDGEIRAARARHDASSPGRATPPDGPRTPR</sequence>
<dbReference type="InterPro" id="IPR002577">
    <property type="entry name" value="HTH_HxlR"/>
</dbReference>
<keyword evidence="1" id="KW-0805">Transcription regulation</keyword>
<evidence type="ECO:0000313" key="7">
    <source>
        <dbReference type="Proteomes" id="UP001597260"/>
    </source>
</evidence>
<reference evidence="7" key="1">
    <citation type="journal article" date="2019" name="Int. J. Syst. Evol. Microbiol.">
        <title>The Global Catalogue of Microorganisms (GCM) 10K type strain sequencing project: providing services to taxonomists for standard genome sequencing and annotation.</title>
        <authorList>
            <consortium name="The Broad Institute Genomics Platform"/>
            <consortium name="The Broad Institute Genome Sequencing Center for Infectious Disease"/>
            <person name="Wu L."/>
            <person name="Ma J."/>
        </authorList>
    </citation>
    <scope>NUCLEOTIDE SEQUENCE [LARGE SCALE GENOMIC DNA]</scope>
    <source>
        <strain evidence="7">JCM 31037</strain>
    </source>
</reference>
<protein>
    <submittedName>
        <fullName evidence="6">Winged helix-turn-helix transcriptional regulator</fullName>
    </submittedName>
</protein>
<dbReference type="RefSeq" id="WP_377569614.1">
    <property type="nucleotide sequence ID" value="NZ_JBHTMP010000012.1"/>
</dbReference>
<feature type="region of interest" description="Disordered" evidence="4">
    <location>
        <begin position="117"/>
        <end position="139"/>
    </location>
</feature>
<evidence type="ECO:0000256" key="3">
    <source>
        <dbReference type="ARBA" id="ARBA00023163"/>
    </source>
</evidence>
<dbReference type="PANTHER" id="PTHR33204">
    <property type="entry name" value="TRANSCRIPTIONAL REGULATOR, MARR FAMILY"/>
    <property type="match status" value="1"/>
</dbReference>
<dbReference type="Pfam" id="PF01638">
    <property type="entry name" value="HxlR"/>
    <property type="match status" value="1"/>
</dbReference>
<dbReference type="SUPFAM" id="SSF46785">
    <property type="entry name" value="Winged helix' DNA-binding domain"/>
    <property type="match status" value="1"/>
</dbReference>
<keyword evidence="2" id="KW-0238">DNA-binding</keyword>
<name>A0ABW3YDK0_9ACTN</name>
<evidence type="ECO:0000256" key="2">
    <source>
        <dbReference type="ARBA" id="ARBA00023125"/>
    </source>
</evidence>
<dbReference type="InterPro" id="IPR036388">
    <property type="entry name" value="WH-like_DNA-bd_sf"/>
</dbReference>
<dbReference type="PROSITE" id="PS51118">
    <property type="entry name" value="HTH_HXLR"/>
    <property type="match status" value="1"/>
</dbReference>
<organism evidence="6 7">
    <name type="scientific">Micromonospora sonneratiae</name>
    <dbReference type="NCBI Taxonomy" id="1184706"/>
    <lineage>
        <taxon>Bacteria</taxon>
        <taxon>Bacillati</taxon>
        <taxon>Actinomycetota</taxon>
        <taxon>Actinomycetes</taxon>
        <taxon>Micromonosporales</taxon>
        <taxon>Micromonosporaceae</taxon>
        <taxon>Micromonospora</taxon>
    </lineage>
</organism>
<gene>
    <name evidence="6" type="ORF">ACFQ4H_10410</name>
</gene>
<dbReference type="Gene3D" id="1.10.10.10">
    <property type="entry name" value="Winged helix-like DNA-binding domain superfamily/Winged helix DNA-binding domain"/>
    <property type="match status" value="1"/>
</dbReference>
<accession>A0ABW3YDK0</accession>
<dbReference type="InterPro" id="IPR036390">
    <property type="entry name" value="WH_DNA-bd_sf"/>
</dbReference>
<dbReference type="PANTHER" id="PTHR33204:SF39">
    <property type="entry name" value="TRANSCRIPTIONAL REGULATORY PROTEIN"/>
    <property type="match status" value="1"/>
</dbReference>
<keyword evidence="3" id="KW-0804">Transcription</keyword>
<dbReference type="Proteomes" id="UP001597260">
    <property type="component" value="Unassembled WGS sequence"/>
</dbReference>
<evidence type="ECO:0000256" key="4">
    <source>
        <dbReference type="SAM" id="MobiDB-lite"/>
    </source>
</evidence>